<reference evidence="2 3" key="1">
    <citation type="journal article" date="2015" name="Int. J. Syst. Evol. Microbiol.">
        <title>Description of Sphingopyxis fribergensis sp. nov. - a soil bacterium with the ability to degrade styrene and phenylacetic acid.</title>
        <authorList>
            <person name="Oelschlagel M."/>
            <person name="Ruckert C."/>
            <person name="Kalinowski J."/>
            <person name="Schmidt G."/>
            <person name="Schlomann M."/>
            <person name="Tischler D."/>
        </authorList>
    </citation>
    <scope>NUCLEOTIDE SEQUENCE [LARGE SCALE GENOMIC DNA]</scope>
    <source>
        <strain evidence="2 3">Kp5.2</strain>
    </source>
</reference>
<organism evidence="2 3">
    <name type="scientific">Sphingopyxis fribergensis</name>
    <dbReference type="NCBI Taxonomy" id="1515612"/>
    <lineage>
        <taxon>Bacteria</taxon>
        <taxon>Pseudomonadati</taxon>
        <taxon>Pseudomonadota</taxon>
        <taxon>Alphaproteobacteria</taxon>
        <taxon>Sphingomonadales</taxon>
        <taxon>Sphingomonadaceae</taxon>
        <taxon>Sphingopyxis</taxon>
    </lineage>
</organism>
<dbReference type="Proteomes" id="UP000030907">
    <property type="component" value="Chromosome"/>
</dbReference>
<dbReference type="PANTHER" id="PTHR30543:SF21">
    <property type="entry name" value="NAD(P)H-DEPENDENT FMN REDUCTASE LOT6"/>
    <property type="match status" value="1"/>
</dbReference>
<protein>
    <recommendedName>
        <fullName evidence="1">NADPH-dependent FMN reductase-like domain-containing protein</fullName>
    </recommendedName>
</protein>
<dbReference type="InterPro" id="IPR005025">
    <property type="entry name" value="FMN_Rdtase-like_dom"/>
</dbReference>
<dbReference type="AlphaFoldDB" id="A0A0A7PJM1"/>
<dbReference type="SUPFAM" id="SSF52218">
    <property type="entry name" value="Flavoproteins"/>
    <property type="match status" value="1"/>
</dbReference>
<dbReference type="HOGENOM" id="CLU_055322_4_2_5"/>
<dbReference type="GO" id="GO:0010181">
    <property type="term" value="F:FMN binding"/>
    <property type="evidence" value="ECO:0007669"/>
    <property type="project" value="TreeGrafter"/>
</dbReference>
<evidence type="ECO:0000313" key="2">
    <source>
        <dbReference type="EMBL" id="AJA08132.1"/>
    </source>
</evidence>
<dbReference type="Gene3D" id="3.40.50.360">
    <property type="match status" value="1"/>
</dbReference>
<feature type="domain" description="NADPH-dependent FMN reductase-like" evidence="1">
    <location>
        <begin position="3"/>
        <end position="157"/>
    </location>
</feature>
<dbReference type="EMBL" id="CP009122">
    <property type="protein sequence ID" value="AJA08132.1"/>
    <property type="molecule type" value="Genomic_DNA"/>
</dbReference>
<name>A0A0A7PJM1_9SPHN</name>
<dbReference type="GO" id="GO:0016491">
    <property type="term" value="F:oxidoreductase activity"/>
    <property type="evidence" value="ECO:0007669"/>
    <property type="project" value="InterPro"/>
</dbReference>
<accession>A0A0A7PJM1</accession>
<sequence>MTSIAVIVGSTREGSFNRALGELAAGRLESRGANVTRVDLAAFDLPLYSAALEANAFPPDALKLKALFAAQDGLLFVSPEYNGSLSPLLKNAIDWASRPTGDESLVALTAYRGKPAAIMSASISPFGGLRGLMHLRQILSTIQMLVIPEQVVVPNAHAAFAEDGSLKEALPASLVEMTAGRLIAVAKALTA</sequence>
<keyword evidence="3" id="KW-1185">Reference proteome</keyword>
<dbReference type="InterPro" id="IPR050712">
    <property type="entry name" value="NAD(P)H-dep_reductase"/>
</dbReference>
<proteinExistence type="predicted"/>
<gene>
    <name evidence="2" type="ORF">SKP52_06035</name>
</gene>
<dbReference type="KEGG" id="sphk:SKP52_06035"/>
<dbReference type="GO" id="GO:0005829">
    <property type="term" value="C:cytosol"/>
    <property type="evidence" value="ECO:0007669"/>
    <property type="project" value="TreeGrafter"/>
</dbReference>
<dbReference type="InterPro" id="IPR029039">
    <property type="entry name" value="Flavoprotein-like_sf"/>
</dbReference>
<dbReference type="RefSeq" id="WP_039572785.1">
    <property type="nucleotide sequence ID" value="NZ_CP009122.1"/>
</dbReference>
<dbReference type="OrthoDB" id="9812295at2"/>
<evidence type="ECO:0000313" key="3">
    <source>
        <dbReference type="Proteomes" id="UP000030907"/>
    </source>
</evidence>
<dbReference type="Pfam" id="PF03358">
    <property type="entry name" value="FMN_red"/>
    <property type="match status" value="1"/>
</dbReference>
<dbReference type="PANTHER" id="PTHR30543">
    <property type="entry name" value="CHROMATE REDUCTASE"/>
    <property type="match status" value="1"/>
</dbReference>
<evidence type="ECO:0000259" key="1">
    <source>
        <dbReference type="Pfam" id="PF03358"/>
    </source>
</evidence>
<dbReference type="STRING" id="1515612.SKP52_06035"/>